<dbReference type="InterPro" id="IPR036086">
    <property type="entry name" value="ParB/Sulfiredoxin_sf"/>
</dbReference>
<dbReference type="GO" id="GO:0005524">
    <property type="term" value="F:ATP binding"/>
    <property type="evidence" value="ECO:0007669"/>
    <property type="project" value="UniProtKB-KW"/>
</dbReference>
<dbReference type="InterPro" id="IPR016692">
    <property type="entry name" value="Sulfiredoxin"/>
</dbReference>
<dbReference type="Gene3D" id="3.90.1530.10">
    <property type="entry name" value="Conserved hypothetical protein from pyrococcus furiosus pfu- 392566-001, ParB domain"/>
    <property type="match status" value="1"/>
</dbReference>
<dbReference type="RefSeq" id="WP_062291579.1">
    <property type="nucleotide sequence ID" value="NZ_CP012036.1"/>
</dbReference>
<evidence type="ECO:0000256" key="8">
    <source>
        <dbReference type="ARBA" id="ARBA00047514"/>
    </source>
</evidence>
<dbReference type="AlphaFoldDB" id="A0A0M4TJV8"/>
<feature type="domain" description="ParB-like N-terminal" evidence="10">
    <location>
        <begin position="5"/>
        <end position="85"/>
    </location>
</feature>
<dbReference type="GO" id="GO:0032542">
    <property type="term" value="F:sulfiredoxin activity"/>
    <property type="evidence" value="ECO:0007669"/>
    <property type="project" value="UniProtKB-EC"/>
</dbReference>
<dbReference type="PANTHER" id="PTHR21348">
    <property type="match status" value="1"/>
</dbReference>
<comment type="similarity">
    <text evidence="1">Belongs to the sulfiredoxin family.</text>
</comment>
<keyword evidence="4" id="KW-0067">ATP-binding</keyword>
<evidence type="ECO:0000259" key="10">
    <source>
        <dbReference type="SMART" id="SM00470"/>
    </source>
</evidence>
<evidence type="ECO:0000313" key="11">
    <source>
        <dbReference type="EMBL" id="ALF53099.1"/>
    </source>
</evidence>
<keyword evidence="12" id="KW-1185">Reference proteome</keyword>
<reference evidence="11 12" key="2">
    <citation type="journal article" date="2016" name="Genome Announc.">
        <title>Draft Genome Sequence of the N2-Fixing Cyanobacterium Nostoc piscinale CENA21, Isolated from the Brazilian Amazon Floodplain.</title>
        <authorList>
            <person name="Leao T."/>
            <person name="Guimaraes P.I."/>
            <person name="de Melo A.G."/>
            <person name="Ramos R.T."/>
            <person name="Leao P.N."/>
            <person name="Silva A."/>
            <person name="Fiore M.F."/>
            <person name="Schneider M.P."/>
        </authorList>
    </citation>
    <scope>NUCLEOTIDE SEQUENCE [LARGE SCALE GENOMIC DNA]</scope>
    <source>
        <strain evidence="11 12">CENA21</strain>
    </source>
</reference>
<dbReference type="KEGG" id="npz:ACX27_09970"/>
<protein>
    <recommendedName>
        <fullName evidence="2">sulfiredoxin</fullName>
        <ecNumber evidence="2">1.8.98.2</ecNumber>
    </recommendedName>
</protein>
<reference evidence="12" key="1">
    <citation type="submission" date="2015-07" db="EMBL/GenBank/DDBJ databases">
        <title>Genome Of Nitrogen-Fixing Cyanobacterium Nostoc piscinale CENA21 From Solimoes/Amazon River Floodplain Sediments And Comparative Genomics To Uncover Biosynthetic Natural Products Potential.</title>
        <authorList>
            <person name="Leao T.F."/>
            <person name="Leao P.N."/>
            <person name="Guimaraes P.I."/>
            <person name="de Melo A.G.C."/>
            <person name="Ramos R.T.J."/>
            <person name="Silva A."/>
            <person name="Fiore M.F."/>
            <person name="Schneider M.P.C."/>
        </authorList>
    </citation>
    <scope>NUCLEOTIDE SEQUENCE [LARGE SCALE GENOMIC DNA]</scope>
    <source>
        <strain evidence="12">CENA21</strain>
    </source>
</reference>
<evidence type="ECO:0000256" key="4">
    <source>
        <dbReference type="ARBA" id="ARBA00022840"/>
    </source>
</evidence>
<evidence type="ECO:0000256" key="1">
    <source>
        <dbReference type="ARBA" id="ARBA00009609"/>
    </source>
</evidence>
<dbReference type="STRING" id="224013.ACX27_09970"/>
<dbReference type="PIRSF" id="PIRSF017267">
    <property type="entry name" value="Sulfiredoxin"/>
    <property type="match status" value="1"/>
</dbReference>
<evidence type="ECO:0000256" key="9">
    <source>
        <dbReference type="SAM" id="MobiDB-lite"/>
    </source>
</evidence>
<keyword evidence="3" id="KW-0547">Nucleotide-binding</keyword>
<dbReference type="EMBL" id="CP012036">
    <property type="protein sequence ID" value="ALF53099.1"/>
    <property type="molecule type" value="Genomic_DNA"/>
</dbReference>
<sequence length="87" mass="9887">MAKVQEIPLNQIKRPLPRTNDPNKVKALMESIAEIGQQEPIDVLEVDGQYYGFSGCHRYEACQRLGQETILARVRKAPRSVLKMHLA</sequence>
<dbReference type="Proteomes" id="UP000062645">
    <property type="component" value="Chromosome"/>
</dbReference>
<evidence type="ECO:0000256" key="2">
    <source>
        <dbReference type="ARBA" id="ARBA00013055"/>
    </source>
</evidence>
<keyword evidence="6" id="KW-0560">Oxidoreductase</keyword>
<keyword evidence="7" id="KW-1015">Disulfide bond</keyword>
<comment type="catalytic activity">
    <reaction evidence="8">
        <text>S-hydroxy-S-oxy-L-cysteinyl-[peroxiredoxin] + [protein]-dithiol + ATP = S-hydroxy-L-cysteinyl-[peroxiredoxin] + [protein]-disulfide + ADP + phosphate</text>
        <dbReference type="Rhea" id="RHEA:17545"/>
        <dbReference type="Rhea" id="RHEA-COMP:10593"/>
        <dbReference type="Rhea" id="RHEA-COMP:10594"/>
        <dbReference type="Rhea" id="RHEA-COMP:13681"/>
        <dbReference type="Rhea" id="RHEA-COMP:17976"/>
        <dbReference type="ChEBI" id="CHEBI:29950"/>
        <dbReference type="ChEBI" id="CHEBI:30616"/>
        <dbReference type="ChEBI" id="CHEBI:43474"/>
        <dbReference type="ChEBI" id="CHEBI:50058"/>
        <dbReference type="ChEBI" id="CHEBI:61973"/>
        <dbReference type="ChEBI" id="CHEBI:61974"/>
        <dbReference type="ChEBI" id="CHEBI:456216"/>
        <dbReference type="EC" id="1.8.98.2"/>
    </reaction>
</comment>
<dbReference type="SMART" id="SM00470">
    <property type="entry name" value="ParB"/>
    <property type="match status" value="1"/>
</dbReference>
<gene>
    <name evidence="11" type="ORF">ACX27_09970</name>
</gene>
<organism evidence="11 12">
    <name type="scientific">Nostoc piscinale CENA21</name>
    <dbReference type="NCBI Taxonomy" id="224013"/>
    <lineage>
        <taxon>Bacteria</taxon>
        <taxon>Bacillati</taxon>
        <taxon>Cyanobacteriota</taxon>
        <taxon>Cyanophyceae</taxon>
        <taxon>Nostocales</taxon>
        <taxon>Nostocaceae</taxon>
        <taxon>Nostoc</taxon>
    </lineage>
</organism>
<dbReference type="GO" id="GO:0034599">
    <property type="term" value="P:cellular response to oxidative stress"/>
    <property type="evidence" value="ECO:0007669"/>
    <property type="project" value="TreeGrafter"/>
</dbReference>
<dbReference type="GO" id="GO:0005737">
    <property type="term" value="C:cytoplasm"/>
    <property type="evidence" value="ECO:0007669"/>
    <property type="project" value="TreeGrafter"/>
</dbReference>
<dbReference type="EC" id="1.8.98.2" evidence="2"/>
<dbReference type="CDD" id="cd16395">
    <property type="entry name" value="Srx"/>
    <property type="match status" value="1"/>
</dbReference>
<dbReference type="InterPro" id="IPR003115">
    <property type="entry name" value="ParB_N"/>
</dbReference>
<dbReference type="Pfam" id="PF02195">
    <property type="entry name" value="ParB_N"/>
    <property type="match status" value="1"/>
</dbReference>
<evidence type="ECO:0000256" key="3">
    <source>
        <dbReference type="ARBA" id="ARBA00022741"/>
    </source>
</evidence>
<dbReference type="PATRIC" id="fig|224013.5.peg.2411"/>
<evidence type="ECO:0000256" key="6">
    <source>
        <dbReference type="ARBA" id="ARBA00023002"/>
    </source>
</evidence>
<accession>A0A0M4TJV8</accession>
<proteinExistence type="inferred from homology"/>
<name>A0A0M4TJV8_9NOSO</name>
<evidence type="ECO:0000256" key="7">
    <source>
        <dbReference type="ARBA" id="ARBA00023157"/>
    </source>
</evidence>
<dbReference type="OrthoDB" id="426001at2"/>
<evidence type="ECO:0000256" key="5">
    <source>
        <dbReference type="ARBA" id="ARBA00022862"/>
    </source>
</evidence>
<dbReference type="PANTHER" id="PTHR21348:SF2">
    <property type="entry name" value="SULFIREDOXIN-1"/>
    <property type="match status" value="1"/>
</dbReference>
<dbReference type="SUPFAM" id="SSF110849">
    <property type="entry name" value="ParB/Sulfiredoxin"/>
    <property type="match status" value="1"/>
</dbReference>
<keyword evidence="5" id="KW-0049">Antioxidant</keyword>
<feature type="region of interest" description="Disordered" evidence="9">
    <location>
        <begin position="1"/>
        <end position="21"/>
    </location>
</feature>
<evidence type="ECO:0000313" key="12">
    <source>
        <dbReference type="Proteomes" id="UP000062645"/>
    </source>
</evidence>